<proteinExistence type="predicted"/>
<keyword evidence="1" id="KW-0472">Membrane</keyword>
<feature type="transmembrane region" description="Helical" evidence="1">
    <location>
        <begin position="32"/>
        <end position="52"/>
    </location>
</feature>
<comment type="caution">
    <text evidence="2">The sequence shown here is derived from an EMBL/GenBank/DDBJ whole genome shotgun (WGS) entry which is preliminary data.</text>
</comment>
<keyword evidence="1" id="KW-1133">Transmembrane helix</keyword>
<dbReference type="AlphaFoldDB" id="A0A841SZI5"/>
<protein>
    <submittedName>
        <fullName evidence="2">Uncharacterized protein</fullName>
    </submittedName>
</protein>
<sequence length="182" mass="21710">MDWEKIDKIQYEFTEAYHKVSQMWREEILFTWRWWLAVALSVIPWVWWWFFFRKKNSTGRLLYAGYFVIAISLTADTIGDQMGLWEYRVEVTPYLPAMVPWDLTLMPVVIMSLIQIKPHIKPVYKAIFFSVATAFVGEELAIRLGLYKMLDWHHTYSILPYFVIYLIANKLANTKTIEPVTE</sequence>
<feature type="transmembrane region" description="Helical" evidence="1">
    <location>
        <begin position="152"/>
        <end position="168"/>
    </location>
</feature>
<gene>
    <name evidence="2" type="ORF">H7B67_13075</name>
</gene>
<dbReference type="NCBIfam" id="NF041644">
    <property type="entry name" value="CBO0543_fam"/>
    <property type="match status" value="1"/>
</dbReference>
<keyword evidence="1" id="KW-0812">Transmembrane</keyword>
<dbReference type="EMBL" id="JACJVQ010000008">
    <property type="protein sequence ID" value="MBB6635047.1"/>
    <property type="molecule type" value="Genomic_DNA"/>
</dbReference>
<feature type="transmembrane region" description="Helical" evidence="1">
    <location>
        <begin position="61"/>
        <end position="79"/>
    </location>
</feature>
<name>A0A841SZI5_9BACL</name>
<feature type="transmembrane region" description="Helical" evidence="1">
    <location>
        <begin position="126"/>
        <end position="146"/>
    </location>
</feature>
<feature type="transmembrane region" description="Helical" evidence="1">
    <location>
        <begin position="91"/>
        <end position="114"/>
    </location>
</feature>
<evidence type="ECO:0000313" key="3">
    <source>
        <dbReference type="Proteomes" id="UP000535838"/>
    </source>
</evidence>
<keyword evidence="3" id="KW-1185">Reference proteome</keyword>
<dbReference type="InterPro" id="IPR048147">
    <property type="entry name" value="CBO0543-like"/>
</dbReference>
<reference evidence="2 3" key="1">
    <citation type="submission" date="2020-08" db="EMBL/GenBank/DDBJ databases">
        <title>Cohnella phylogeny.</title>
        <authorList>
            <person name="Dunlap C."/>
        </authorList>
    </citation>
    <scope>NUCLEOTIDE SEQUENCE [LARGE SCALE GENOMIC DNA]</scope>
    <source>
        <strain evidence="2 3">DSM 25241</strain>
    </source>
</reference>
<evidence type="ECO:0000256" key="1">
    <source>
        <dbReference type="SAM" id="Phobius"/>
    </source>
</evidence>
<accession>A0A841SZI5</accession>
<dbReference type="RefSeq" id="WP_185120261.1">
    <property type="nucleotide sequence ID" value="NZ_JACJVQ010000008.1"/>
</dbReference>
<dbReference type="Proteomes" id="UP000535838">
    <property type="component" value="Unassembled WGS sequence"/>
</dbReference>
<organism evidence="2 3">
    <name type="scientific">Cohnella thailandensis</name>
    <dbReference type="NCBI Taxonomy" id="557557"/>
    <lineage>
        <taxon>Bacteria</taxon>
        <taxon>Bacillati</taxon>
        <taxon>Bacillota</taxon>
        <taxon>Bacilli</taxon>
        <taxon>Bacillales</taxon>
        <taxon>Paenibacillaceae</taxon>
        <taxon>Cohnella</taxon>
    </lineage>
</organism>
<evidence type="ECO:0000313" key="2">
    <source>
        <dbReference type="EMBL" id="MBB6635047.1"/>
    </source>
</evidence>